<keyword evidence="12" id="KW-1185">Reference proteome</keyword>
<dbReference type="InterPro" id="IPR027417">
    <property type="entry name" value="P-loop_NTPase"/>
</dbReference>
<protein>
    <recommendedName>
        <fullName evidence="5">formate--tetrahydrofolate ligase</fullName>
        <ecNumber evidence="5">6.3.4.3</ecNumber>
    </recommendedName>
</protein>
<evidence type="ECO:0000256" key="5">
    <source>
        <dbReference type="ARBA" id="ARBA00012295"/>
    </source>
</evidence>
<evidence type="ECO:0000256" key="8">
    <source>
        <dbReference type="ARBA" id="ARBA00022741"/>
    </source>
</evidence>
<dbReference type="HAMAP" id="MF_01543">
    <property type="entry name" value="FTHFS"/>
    <property type="match status" value="1"/>
</dbReference>
<dbReference type="CTD" id="25902"/>
<evidence type="ECO:0000313" key="12">
    <source>
        <dbReference type="Proteomes" id="UP000515203"/>
    </source>
</evidence>
<dbReference type="PANTHER" id="PTHR48099">
    <property type="entry name" value="C-1-TETRAHYDROFOLATE SYNTHASE, CYTOPLASMIC-RELATED"/>
    <property type="match status" value="1"/>
</dbReference>
<dbReference type="InParanoid" id="A0A6P3FHT4"/>
<keyword evidence="6" id="KW-0554">One-carbon metabolism</keyword>
<dbReference type="FunFam" id="3.40.50.300:FF:000627">
    <property type="entry name" value="Methylenetetrahydrofolate dehydrogenase (NADP+ dependent) 1 like"/>
    <property type="match status" value="1"/>
</dbReference>
<proteinExistence type="inferred from homology"/>
<dbReference type="Pfam" id="PF02882">
    <property type="entry name" value="THF_DHG_CYH_C"/>
    <property type="match status" value="1"/>
</dbReference>
<sequence length="937" mass="101142">MSVRLPVVLRQLGRPLRSPGPPRRLRVPCRAASGGGGPGGGQEGLHGQQQPQDGPAWSSRGPGDPAPPALDSIVSEVIQNSKEVLHLLQEKNPAFKPVLAIIQASDENLMQEINQNLAEEAGLSITHICLPPDSGEAERPVTDINLGKLVRGDAHECFVSPVARAVIELFEKSGVSLEGKKVLVVGAHGSLEAALQCLFQRRGAMTMSSLWKAPQLQSKLHEADIVILGSPKPEEIPLTWIQPGTTVLNCFHDVLSGKLSCGSPRAPLNGLIAEDAVGLLAAALRIQNMVSSGRRWLREQQHRRWRLHCLKLQPLSPVPSDIEISRAQIPKAVDILAKEIGLLADEIEIYGKSKAKVRLSLLERLKDQADGKYVLVAGITPTPLGEGKSTVTIGLVQALTAHLKVNSFACLRQPSQGPTFGVKGGAAGGGYAQVIPMEEFNLHLTGDIHAITAANNLLAAAIDTRILHEKTQTDKALYNRLVPMVNGVREFSEIQLARLKKLGISKTDPDTLTEEEMSKFARLDIDPTTITWQRVLDTNDRFLRKITIGQASTEKGCSRQAQFDIAVASEIMAVLALTDSLQDMKERLGRMVVASDKNGQPVTADDLGVTGALTVLMKDAIKPNLMQTLEGTPVFVHAGPFANIAHGNSSVLADKIALKLVGEEGFVVTEAGFGADIGMEKFFNIKCRASGLVPNAVVLVATIRALKMHGGGPSVTAGVPLKKEYTEENIQLVADGCCNLQKQIQIAQLFGVPVVVALNVFKTDTRAEIDLVCELAKRAGAFDAVPCYHWSVGGKGSVELARAVREAANKRSHFQFLYDVQLPIVEKIRTIAQAVYGAKDIELSPEAQTKIDRYTQQGFGNLPICMAKTHLSLSHQPERKGVPKDFILPISDVRASIGAGFIYPLVGTMSTMPGLPTRPCFYDIDLDTETEQVKGLF</sequence>
<comment type="similarity">
    <text evidence="2">In the N-terminal section; belongs to the tetrahydrofolate dehydrogenase/cyclohydrolase family.</text>
</comment>
<dbReference type="CDD" id="cd05212">
    <property type="entry name" value="NAD_bind_m-THF_DH_Cyclohyd_like"/>
    <property type="match status" value="1"/>
</dbReference>
<dbReference type="GeneID" id="101560846"/>
<dbReference type="InterPro" id="IPR000559">
    <property type="entry name" value="Formate_THF_ligase"/>
</dbReference>
<evidence type="ECO:0000259" key="11">
    <source>
        <dbReference type="Pfam" id="PF02882"/>
    </source>
</evidence>
<dbReference type="FunFam" id="1.10.8.770:FF:000001">
    <property type="entry name" value="Methylenetetrahydrofolate dehydrogenase (NADP+ dependent) 1 like"/>
    <property type="match status" value="1"/>
</dbReference>
<comment type="similarity">
    <text evidence="3">In the C-terminal section; belongs to the formate--tetrahydrofolate ligase family.</text>
</comment>
<dbReference type="GO" id="GO:0004488">
    <property type="term" value="F:methylenetetrahydrofolate dehydrogenase (NADP+) activity"/>
    <property type="evidence" value="ECO:0007669"/>
    <property type="project" value="InterPro"/>
</dbReference>
<dbReference type="PROSITE" id="PS00721">
    <property type="entry name" value="FTHFS_1"/>
    <property type="match status" value="1"/>
</dbReference>
<evidence type="ECO:0000256" key="10">
    <source>
        <dbReference type="SAM" id="MobiDB-lite"/>
    </source>
</evidence>
<dbReference type="PANTHER" id="PTHR48099:SF12">
    <property type="entry name" value="MONOFUNCTIONAL C1-TETRAHYDROFOLATE SYNTHASE, MITOCHONDRIAL"/>
    <property type="match status" value="1"/>
</dbReference>
<gene>
    <name evidence="13" type="primary">Mthfd1l</name>
</gene>
<evidence type="ECO:0000256" key="3">
    <source>
        <dbReference type="ARBA" id="ARBA00006985"/>
    </source>
</evidence>
<dbReference type="Pfam" id="PF01268">
    <property type="entry name" value="FTHFS"/>
    <property type="match status" value="1"/>
</dbReference>
<dbReference type="SUPFAM" id="SSF52540">
    <property type="entry name" value="P-loop containing nucleoside triphosphate hydrolases"/>
    <property type="match status" value="1"/>
</dbReference>
<dbReference type="FunFam" id="3.10.410.10:FF:000001">
    <property type="entry name" value="Putative formate--tetrahydrofolate ligase"/>
    <property type="match status" value="1"/>
</dbReference>
<dbReference type="InterPro" id="IPR036291">
    <property type="entry name" value="NAD(P)-bd_dom_sf"/>
</dbReference>
<dbReference type="UniPathway" id="UPA00193"/>
<evidence type="ECO:0000256" key="4">
    <source>
        <dbReference type="ARBA" id="ARBA00011738"/>
    </source>
</evidence>
<dbReference type="SUPFAM" id="SSF51735">
    <property type="entry name" value="NAD(P)-binding Rossmann-fold domains"/>
    <property type="match status" value="1"/>
</dbReference>
<dbReference type="GO" id="GO:0005829">
    <property type="term" value="C:cytosol"/>
    <property type="evidence" value="ECO:0007669"/>
    <property type="project" value="TreeGrafter"/>
</dbReference>
<dbReference type="Proteomes" id="UP000515203">
    <property type="component" value="Unplaced"/>
</dbReference>
<feature type="domain" description="Tetrahydrofolate dehydrogenase/cyclohydrolase NAD(P)-binding" evidence="11">
    <location>
        <begin position="163"/>
        <end position="250"/>
    </location>
</feature>
<dbReference type="Gene3D" id="3.10.410.10">
    <property type="entry name" value="Formyltetrahydrofolate synthetase, domain 3"/>
    <property type="match status" value="1"/>
</dbReference>
<dbReference type="AlphaFoldDB" id="A0A6P3FHT4"/>
<dbReference type="GO" id="GO:0035999">
    <property type="term" value="P:tetrahydrofolate interconversion"/>
    <property type="evidence" value="ECO:0007669"/>
    <property type="project" value="UniProtKB-UniPathway"/>
</dbReference>
<dbReference type="EC" id="6.3.4.3" evidence="5"/>
<dbReference type="FunFam" id="3.40.50.720:FF:000239">
    <property type="entry name" value="monofunctional C1-tetrahydrofolate synthase, mitochondrial isoform X1"/>
    <property type="match status" value="1"/>
</dbReference>
<evidence type="ECO:0000313" key="13">
    <source>
        <dbReference type="RefSeq" id="XP_004646048.1"/>
    </source>
</evidence>
<evidence type="ECO:0000256" key="1">
    <source>
        <dbReference type="ARBA" id="ARBA00004777"/>
    </source>
</evidence>
<name>A0A6P3FHT4_OCTDE</name>
<reference evidence="13" key="1">
    <citation type="submission" date="2025-08" db="UniProtKB">
        <authorList>
            <consortium name="RefSeq"/>
        </authorList>
    </citation>
    <scope>IDENTIFICATION</scope>
</reference>
<dbReference type="Gene3D" id="3.40.50.300">
    <property type="entry name" value="P-loop containing nucleotide triphosphate hydrolases"/>
    <property type="match status" value="2"/>
</dbReference>
<dbReference type="Gene3D" id="1.10.8.770">
    <property type="match status" value="1"/>
</dbReference>
<dbReference type="FunFam" id="3.40.50.300:FF:000556">
    <property type="entry name" value="Methylenetetrahydrofolate dehydrogenase (NADP+ dependent) 1 like"/>
    <property type="match status" value="1"/>
</dbReference>
<keyword evidence="7" id="KW-0436">Ligase</keyword>
<accession>A0A6P3FHT4</accession>
<dbReference type="GO" id="GO:0005739">
    <property type="term" value="C:mitochondrion"/>
    <property type="evidence" value="ECO:0007669"/>
    <property type="project" value="TreeGrafter"/>
</dbReference>
<dbReference type="FunCoup" id="A0A6P3FHT4">
    <property type="interactions" value="1948"/>
</dbReference>
<evidence type="ECO:0000256" key="6">
    <source>
        <dbReference type="ARBA" id="ARBA00022563"/>
    </source>
</evidence>
<evidence type="ECO:0000256" key="7">
    <source>
        <dbReference type="ARBA" id="ARBA00022598"/>
    </source>
</evidence>
<dbReference type="GO" id="GO:0046394">
    <property type="term" value="P:carboxylic acid biosynthetic process"/>
    <property type="evidence" value="ECO:0007669"/>
    <property type="project" value="UniProtKB-ARBA"/>
</dbReference>
<comment type="pathway">
    <text evidence="1">One-carbon metabolism; tetrahydrofolate interconversion.</text>
</comment>
<keyword evidence="9" id="KW-0067">ATP-binding</keyword>
<dbReference type="Gene3D" id="3.40.50.720">
    <property type="entry name" value="NAD(P)-binding Rossmann-like Domain"/>
    <property type="match status" value="1"/>
</dbReference>
<dbReference type="CDD" id="cd00477">
    <property type="entry name" value="FTHFS"/>
    <property type="match status" value="1"/>
</dbReference>
<dbReference type="GO" id="GO:0004329">
    <property type="term" value="F:formate-tetrahydrofolate ligase activity"/>
    <property type="evidence" value="ECO:0007669"/>
    <property type="project" value="UniProtKB-EC"/>
</dbReference>
<dbReference type="GO" id="GO:0005524">
    <property type="term" value="F:ATP binding"/>
    <property type="evidence" value="ECO:0007669"/>
    <property type="project" value="UniProtKB-KW"/>
</dbReference>
<dbReference type="InterPro" id="IPR020628">
    <property type="entry name" value="Formate_THF_ligase_CS"/>
</dbReference>
<evidence type="ECO:0000256" key="2">
    <source>
        <dbReference type="ARBA" id="ARBA00005559"/>
    </source>
</evidence>
<dbReference type="OrthoDB" id="1845775at2759"/>
<feature type="region of interest" description="Disordered" evidence="10">
    <location>
        <begin position="13"/>
        <end position="70"/>
    </location>
</feature>
<organism evidence="12 13">
    <name type="scientific">Octodon degus</name>
    <name type="common">Degu</name>
    <name type="synonym">Sciurus degus</name>
    <dbReference type="NCBI Taxonomy" id="10160"/>
    <lineage>
        <taxon>Eukaryota</taxon>
        <taxon>Metazoa</taxon>
        <taxon>Chordata</taxon>
        <taxon>Craniata</taxon>
        <taxon>Vertebrata</taxon>
        <taxon>Euteleostomi</taxon>
        <taxon>Mammalia</taxon>
        <taxon>Eutheria</taxon>
        <taxon>Euarchontoglires</taxon>
        <taxon>Glires</taxon>
        <taxon>Rodentia</taxon>
        <taxon>Hystricomorpha</taxon>
        <taxon>Octodontidae</taxon>
        <taxon>Octodon</taxon>
    </lineage>
</organism>
<comment type="subunit">
    <text evidence="4">Homodimer.</text>
</comment>
<evidence type="ECO:0000256" key="9">
    <source>
        <dbReference type="ARBA" id="ARBA00022840"/>
    </source>
</evidence>
<dbReference type="InterPro" id="IPR020631">
    <property type="entry name" value="THF_DH/CycHdrlase_NAD-bd_dom"/>
</dbReference>
<dbReference type="RefSeq" id="XP_004646048.1">
    <property type="nucleotide sequence ID" value="XM_004645991.2"/>
</dbReference>
<dbReference type="PROSITE" id="PS00722">
    <property type="entry name" value="FTHFS_2"/>
    <property type="match status" value="1"/>
</dbReference>
<feature type="compositionally biased region" description="Gly residues" evidence="10">
    <location>
        <begin position="33"/>
        <end position="44"/>
    </location>
</feature>
<keyword evidence="8" id="KW-0547">Nucleotide-binding</keyword>
<dbReference type="GO" id="GO:0001843">
    <property type="term" value="P:neural tube closure"/>
    <property type="evidence" value="ECO:0007669"/>
    <property type="project" value="UniProtKB-ARBA"/>
</dbReference>